<feature type="transmembrane region" description="Helical" evidence="7">
    <location>
        <begin position="443"/>
        <end position="461"/>
    </location>
</feature>
<comment type="caution">
    <text evidence="8">The sequence shown here is derived from an EMBL/GenBank/DDBJ whole genome shotgun (WGS) entry which is preliminary data.</text>
</comment>
<evidence type="ECO:0000256" key="2">
    <source>
        <dbReference type="ARBA" id="ARBA00005697"/>
    </source>
</evidence>
<sequence>MGFGETVDNAFHRINVAVAKSFIGRRFQLEGSGHKSERKGSLFFTEIRAGLATFFAMAYIISVNSNMVSQTGGTCVCPGLAEDPVCDVDPAYLQCVQEVQRDLVTATAAIAALSTVCMGLFANLPIALAPGLGVNAYFTYTVVGYHGTGPVPYRTALTAVFVEGFVFVALTILGLRQWLARSVPSCIKLATGVGIGLYLALIGCTYDSGIGITVGAQSTPLELAGCHPSMRDVDTGACPNSDKLRNPTTWLGIFTGGILIAILMMYRVKGAIIYGIALTSIISWPRTTNLTYFPYTDLGNSSFDFFKKVVTFHPIKHTLNVLDFSLGDAPGSFGLAFITFLYVDIFDCTGTLYSMARYAGFLDKRTQDFEGSATAYLVDAFSIVIGSLFGLSPVTAFIESGAGIQEGGRTGLTAITTGLCFFIAIFFAPIFASIPPWATGGTLILIGSMMMKAVLEINWMYPGDAIPAFITLMVMPFTYSIAYGLIAGICTYILLNGVPFIIEKATGGRIIPYGKADSEAWTYKVEGGLLPPWIRRLARGKKDFWRADAELDGVASNGSDSGRNSSQEVAGLEGIVEGRAKTVEKGAVVA</sequence>
<protein>
    <recommendedName>
        <fullName evidence="10">Purine transporter</fullName>
    </recommendedName>
</protein>
<evidence type="ECO:0000256" key="1">
    <source>
        <dbReference type="ARBA" id="ARBA00004127"/>
    </source>
</evidence>
<feature type="transmembrane region" description="Helical" evidence="7">
    <location>
        <begin position="273"/>
        <end position="295"/>
    </location>
</feature>
<evidence type="ECO:0000256" key="4">
    <source>
        <dbReference type="ARBA" id="ARBA00022692"/>
    </source>
</evidence>
<comment type="subcellular location">
    <subcellularLocation>
        <location evidence="1">Endomembrane system</location>
        <topology evidence="1">Multi-pass membrane protein</topology>
    </subcellularLocation>
</comment>
<keyword evidence="5 7" id="KW-1133">Transmembrane helix</keyword>
<dbReference type="PANTHER" id="PTHR43337">
    <property type="entry name" value="XANTHINE/URACIL PERMEASE C887.17-RELATED"/>
    <property type="match status" value="1"/>
</dbReference>
<keyword evidence="6 7" id="KW-0472">Membrane</keyword>
<evidence type="ECO:0000313" key="9">
    <source>
        <dbReference type="Proteomes" id="UP001562354"/>
    </source>
</evidence>
<dbReference type="PANTHER" id="PTHR43337:SF1">
    <property type="entry name" value="XANTHINE_URACIL PERMEASE C887.17-RELATED"/>
    <property type="match status" value="1"/>
</dbReference>
<feature type="transmembrane region" description="Helical" evidence="7">
    <location>
        <begin position="249"/>
        <end position="266"/>
    </location>
</feature>
<organism evidence="8 9">
    <name type="scientific">Neodothiora populina</name>
    <dbReference type="NCBI Taxonomy" id="2781224"/>
    <lineage>
        <taxon>Eukaryota</taxon>
        <taxon>Fungi</taxon>
        <taxon>Dikarya</taxon>
        <taxon>Ascomycota</taxon>
        <taxon>Pezizomycotina</taxon>
        <taxon>Dothideomycetes</taxon>
        <taxon>Dothideomycetidae</taxon>
        <taxon>Dothideales</taxon>
        <taxon>Dothioraceae</taxon>
        <taxon>Neodothiora</taxon>
    </lineage>
</organism>
<keyword evidence="9" id="KW-1185">Reference proteome</keyword>
<dbReference type="Proteomes" id="UP001562354">
    <property type="component" value="Unassembled WGS sequence"/>
</dbReference>
<gene>
    <name evidence="8" type="ORF">AAFC00_000751</name>
</gene>
<accession>A0ABR3PEC2</accession>
<comment type="similarity">
    <text evidence="2">Belongs to the nucleobase:cation symporter-2 (NCS2) (TC 2.A.40) family. Azg-like subfamily.</text>
</comment>
<feature type="transmembrane region" description="Helical" evidence="7">
    <location>
        <begin position="410"/>
        <end position="431"/>
    </location>
</feature>
<evidence type="ECO:0000256" key="3">
    <source>
        <dbReference type="ARBA" id="ARBA00022448"/>
    </source>
</evidence>
<evidence type="ECO:0000313" key="8">
    <source>
        <dbReference type="EMBL" id="KAL1304354.1"/>
    </source>
</evidence>
<dbReference type="Pfam" id="PF00860">
    <property type="entry name" value="Xan_ur_permease"/>
    <property type="match status" value="2"/>
</dbReference>
<evidence type="ECO:0000256" key="7">
    <source>
        <dbReference type="SAM" id="Phobius"/>
    </source>
</evidence>
<evidence type="ECO:0000256" key="5">
    <source>
        <dbReference type="ARBA" id="ARBA00022989"/>
    </source>
</evidence>
<name>A0ABR3PEC2_9PEZI</name>
<feature type="transmembrane region" description="Helical" evidence="7">
    <location>
        <begin position="481"/>
        <end position="502"/>
    </location>
</feature>
<keyword evidence="4 7" id="KW-0812">Transmembrane</keyword>
<dbReference type="RefSeq" id="XP_069200629.1">
    <property type="nucleotide sequence ID" value="XM_069347460.1"/>
</dbReference>
<evidence type="ECO:0000256" key="6">
    <source>
        <dbReference type="ARBA" id="ARBA00023136"/>
    </source>
</evidence>
<feature type="transmembrane region" description="Helical" evidence="7">
    <location>
        <begin position="333"/>
        <end position="355"/>
    </location>
</feature>
<evidence type="ECO:0008006" key="10">
    <source>
        <dbReference type="Google" id="ProtNLM"/>
    </source>
</evidence>
<keyword evidence="3" id="KW-0813">Transport</keyword>
<dbReference type="InterPro" id="IPR006043">
    <property type="entry name" value="NCS2"/>
</dbReference>
<proteinExistence type="inferred from homology"/>
<feature type="transmembrane region" description="Helical" evidence="7">
    <location>
        <begin position="128"/>
        <end position="147"/>
    </location>
</feature>
<dbReference type="InterPro" id="IPR045018">
    <property type="entry name" value="Azg-like"/>
</dbReference>
<reference evidence="8 9" key="1">
    <citation type="submission" date="2024-07" db="EMBL/GenBank/DDBJ databases">
        <title>Draft sequence of the Neodothiora populina.</title>
        <authorList>
            <person name="Drown D.D."/>
            <person name="Schuette U.S."/>
            <person name="Buechlein A.B."/>
            <person name="Rusch D.R."/>
            <person name="Winton L.W."/>
            <person name="Adams G.A."/>
        </authorList>
    </citation>
    <scope>NUCLEOTIDE SEQUENCE [LARGE SCALE GENOMIC DNA]</scope>
    <source>
        <strain evidence="8 9">CPC 39397</strain>
    </source>
</reference>
<feature type="transmembrane region" description="Helical" evidence="7">
    <location>
        <begin position="42"/>
        <end position="61"/>
    </location>
</feature>
<feature type="transmembrane region" description="Helical" evidence="7">
    <location>
        <begin position="187"/>
        <end position="206"/>
    </location>
</feature>
<feature type="transmembrane region" description="Helical" evidence="7">
    <location>
        <begin position="376"/>
        <end position="398"/>
    </location>
</feature>
<feature type="transmembrane region" description="Helical" evidence="7">
    <location>
        <begin position="153"/>
        <end position="175"/>
    </location>
</feature>
<dbReference type="EMBL" id="JBFMKM010000009">
    <property type="protein sequence ID" value="KAL1304354.1"/>
    <property type="molecule type" value="Genomic_DNA"/>
</dbReference>
<dbReference type="GeneID" id="95974454"/>